<dbReference type="PANTHER" id="PTHR32285:SF42">
    <property type="entry name" value="PROTEIN TRICHOME BIREFRINGENCE-LIKE 37"/>
    <property type="match status" value="1"/>
</dbReference>
<dbReference type="Pfam" id="PF13839">
    <property type="entry name" value="PC-Esterase"/>
    <property type="match status" value="1"/>
</dbReference>
<comment type="caution">
    <text evidence="10">The sequence shown here is derived from an EMBL/GenBank/DDBJ whole genome shotgun (WGS) entry which is preliminary data.</text>
</comment>
<evidence type="ECO:0000256" key="5">
    <source>
        <dbReference type="ARBA" id="ARBA00022989"/>
    </source>
</evidence>
<evidence type="ECO:0000256" key="6">
    <source>
        <dbReference type="ARBA" id="ARBA00023136"/>
    </source>
</evidence>
<gene>
    <name evidence="10" type="ORF">ILEXP_LOCUS16082</name>
</gene>
<dbReference type="AlphaFoldDB" id="A0ABC8RX71"/>
<evidence type="ECO:0000259" key="9">
    <source>
        <dbReference type="Pfam" id="PF14416"/>
    </source>
</evidence>
<dbReference type="GO" id="GO:0016020">
    <property type="term" value="C:membrane"/>
    <property type="evidence" value="ECO:0007669"/>
    <property type="project" value="UniProtKB-SubCell"/>
</dbReference>
<evidence type="ECO:0000259" key="8">
    <source>
        <dbReference type="Pfam" id="PF13839"/>
    </source>
</evidence>
<keyword evidence="4" id="KW-0735">Signal-anchor</keyword>
<feature type="domain" description="Trichome birefringence-like N-terminal" evidence="9">
    <location>
        <begin position="49"/>
        <end position="101"/>
    </location>
</feature>
<dbReference type="Pfam" id="PF14416">
    <property type="entry name" value="PMR5N"/>
    <property type="match status" value="1"/>
</dbReference>
<keyword evidence="6 7" id="KW-0472">Membrane</keyword>
<feature type="domain" description="Trichome birefringence-like C-terminal" evidence="8">
    <location>
        <begin position="102"/>
        <end position="365"/>
    </location>
</feature>
<feature type="transmembrane region" description="Helical" evidence="7">
    <location>
        <begin position="384"/>
        <end position="405"/>
    </location>
</feature>
<keyword evidence="5 7" id="KW-1133">Transmembrane helix</keyword>
<comment type="similarity">
    <text evidence="2">Belongs to the PC-esterase family. TBL subfamily.</text>
</comment>
<evidence type="ECO:0000313" key="11">
    <source>
        <dbReference type="Proteomes" id="UP001642360"/>
    </source>
</evidence>
<dbReference type="InterPro" id="IPR025846">
    <property type="entry name" value="TBL_N"/>
</dbReference>
<accession>A0ABC8RX71</accession>
<evidence type="ECO:0000313" key="10">
    <source>
        <dbReference type="EMBL" id="CAK9148155.1"/>
    </source>
</evidence>
<evidence type="ECO:0000256" key="1">
    <source>
        <dbReference type="ARBA" id="ARBA00004167"/>
    </source>
</evidence>
<sequence length="406" mass="46342">MGFGLQALSTLFLQALSFLLIVSLFFQEARTELVHNNGTGLRGREILSGCNLFQGQWVVDPSYPLYDSSRCPFIDPEFDCLKYGRPDKQYLKYSWKPDSCNLPRFNGMEFLRTWRGKKIMFVGDSLSLNQWQSLACMIHASVPNTRTKFDRQDTLSSVTFEDYGVTLFLYHTTYLVDIVRENIGRVLKLNSIQAGNAWKGMDMLIFNTWHWWTHKGKSQPWDYVQDGSTISKDMDRLIAFYKGLTTWARWVDFNVDPSKTKVFFQGISPTHYEGKEWSSSKKDCYGELQPLSGSTYPAGEPAAAIVVGKVLSRIKKPVYLLDITTLSQLRKDAHPSTYGGTHSGVDCSHWCLAGLPDTWNQLLYAALLMIHVPRSSMGHAMKGCMCWMSCMFLILLLLPLIYLLFI</sequence>
<dbReference type="PANTHER" id="PTHR32285">
    <property type="entry name" value="PROTEIN TRICHOME BIREFRINGENCE-LIKE 9-RELATED"/>
    <property type="match status" value="1"/>
</dbReference>
<name>A0ABC8RX71_9AQUA</name>
<keyword evidence="3 7" id="KW-0812">Transmembrane</keyword>
<dbReference type="InterPro" id="IPR026057">
    <property type="entry name" value="TBL_C"/>
</dbReference>
<dbReference type="EMBL" id="CAUOFW020001725">
    <property type="protein sequence ID" value="CAK9148155.1"/>
    <property type="molecule type" value="Genomic_DNA"/>
</dbReference>
<organism evidence="10 11">
    <name type="scientific">Ilex paraguariensis</name>
    <name type="common">yerba mate</name>
    <dbReference type="NCBI Taxonomy" id="185542"/>
    <lineage>
        <taxon>Eukaryota</taxon>
        <taxon>Viridiplantae</taxon>
        <taxon>Streptophyta</taxon>
        <taxon>Embryophyta</taxon>
        <taxon>Tracheophyta</taxon>
        <taxon>Spermatophyta</taxon>
        <taxon>Magnoliopsida</taxon>
        <taxon>eudicotyledons</taxon>
        <taxon>Gunneridae</taxon>
        <taxon>Pentapetalae</taxon>
        <taxon>asterids</taxon>
        <taxon>campanulids</taxon>
        <taxon>Aquifoliales</taxon>
        <taxon>Aquifoliaceae</taxon>
        <taxon>Ilex</taxon>
    </lineage>
</organism>
<evidence type="ECO:0000256" key="2">
    <source>
        <dbReference type="ARBA" id="ARBA00007727"/>
    </source>
</evidence>
<comment type="subcellular location">
    <subcellularLocation>
        <location evidence="1">Membrane</location>
        <topology evidence="1">Single-pass membrane protein</topology>
    </subcellularLocation>
</comment>
<dbReference type="Proteomes" id="UP001642360">
    <property type="component" value="Unassembled WGS sequence"/>
</dbReference>
<protein>
    <recommendedName>
        <fullName evidence="12">Trichome birefringence-like N-terminal domain-containing protein</fullName>
    </recommendedName>
</protein>
<dbReference type="InterPro" id="IPR029962">
    <property type="entry name" value="TBL"/>
</dbReference>
<evidence type="ECO:0000256" key="4">
    <source>
        <dbReference type="ARBA" id="ARBA00022968"/>
    </source>
</evidence>
<feature type="transmembrane region" description="Helical" evidence="7">
    <location>
        <begin position="6"/>
        <end position="26"/>
    </location>
</feature>
<reference evidence="10 11" key="1">
    <citation type="submission" date="2024-02" db="EMBL/GenBank/DDBJ databases">
        <authorList>
            <person name="Vignale AGUSTIN F."/>
            <person name="Sosa J E."/>
            <person name="Modenutti C."/>
        </authorList>
    </citation>
    <scope>NUCLEOTIDE SEQUENCE [LARGE SCALE GENOMIC DNA]</scope>
</reference>
<evidence type="ECO:0000256" key="3">
    <source>
        <dbReference type="ARBA" id="ARBA00022692"/>
    </source>
</evidence>
<evidence type="ECO:0000256" key="7">
    <source>
        <dbReference type="SAM" id="Phobius"/>
    </source>
</evidence>
<proteinExistence type="inferred from homology"/>
<evidence type="ECO:0008006" key="12">
    <source>
        <dbReference type="Google" id="ProtNLM"/>
    </source>
</evidence>
<keyword evidence="11" id="KW-1185">Reference proteome</keyword>